<organism evidence="3 4">
    <name type="scientific">Phocaeicola vulgatus</name>
    <name type="common">Bacteroides vulgatus</name>
    <dbReference type="NCBI Taxonomy" id="821"/>
    <lineage>
        <taxon>Bacteria</taxon>
        <taxon>Pseudomonadati</taxon>
        <taxon>Bacteroidota</taxon>
        <taxon>Bacteroidia</taxon>
        <taxon>Bacteroidales</taxon>
        <taxon>Bacteroidaceae</taxon>
        <taxon>Phocaeicola</taxon>
    </lineage>
</organism>
<proteinExistence type="predicted"/>
<dbReference type="AlphaFoldDB" id="A0A6I0HF73"/>
<feature type="domain" description="GNAT-like C-terminal" evidence="2">
    <location>
        <begin position="281"/>
        <end position="432"/>
    </location>
</feature>
<dbReference type="Pfam" id="PF22555">
    <property type="entry name" value="DAM-like-phage1"/>
    <property type="match status" value="1"/>
</dbReference>
<dbReference type="EMBL" id="WCWW01000047">
    <property type="protein sequence ID" value="KAB3853203.1"/>
    <property type="molecule type" value="Genomic_DNA"/>
</dbReference>
<evidence type="ECO:0000313" key="4">
    <source>
        <dbReference type="Proteomes" id="UP000441522"/>
    </source>
</evidence>
<accession>A0A6I0HF73</accession>
<evidence type="ECO:0000259" key="1">
    <source>
        <dbReference type="Pfam" id="PF22555"/>
    </source>
</evidence>
<reference evidence="3 4" key="1">
    <citation type="journal article" date="2019" name="Nat. Med.">
        <title>A library of human gut bacterial isolates paired with longitudinal multiomics data enables mechanistic microbiome research.</title>
        <authorList>
            <person name="Poyet M."/>
            <person name="Groussin M."/>
            <person name="Gibbons S.M."/>
            <person name="Avila-Pacheco J."/>
            <person name="Jiang X."/>
            <person name="Kearney S.M."/>
            <person name="Perrotta A.R."/>
            <person name="Berdy B."/>
            <person name="Zhao S."/>
            <person name="Lieberman T.D."/>
            <person name="Swanson P.K."/>
            <person name="Smith M."/>
            <person name="Roesemann S."/>
            <person name="Alexander J.E."/>
            <person name="Rich S.A."/>
            <person name="Livny J."/>
            <person name="Vlamakis H."/>
            <person name="Clish C."/>
            <person name="Bullock K."/>
            <person name="Deik A."/>
            <person name="Scott J."/>
            <person name="Pierce K.A."/>
            <person name="Xavier R.J."/>
            <person name="Alm E.J."/>
        </authorList>
    </citation>
    <scope>NUCLEOTIDE SEQUENCE [LARGE SCALE GENOMIC DNA]</scope>
    <source>
        <strain evidence="3 4">BIOML-A5</strain>
    </source>
</reference>
<dbReference type="InterPro" id="IPR054340">
    <property type="entry name" value="GNAT-like_C_phage-like"/>
</dbReference>
<gene>
    <name evidence="3" type="ORF">GAS29_17420</name>
</gene>
<dbReference type="Proteomes" id="UP000441522">
    <property type="component" value="Unassembled WGS sequence"/>
</dbReference>
<sequence length="433" mass="50187">MFTGTTPPEVKLLLQDLMKGVKGKDVFIGCSGNYTTDKIMSAMGYTVHSNDVSLYSKLISDLLLDTNTDIEVVNPELRMVFDTWDDTKYKKLIQVMFAMRVSNFHQRKNDYQEEMFNAFIEQSKVYYHNTISKIEKGALNFNIKSFFYGDFFDFLKSKKGKGVGISFPPTYKGGYEKMFSYVEESFNYMHATYNVFDPKEGGSIFKTLLENDENIIYSDRYFKEIDNFLVGKINLGLGKNPIYTYSSLNQNKNYYIERDKNVNPSCIHILPIDYEFTDITTLSVKLCSVSDVNYYKAFYMANKVNYTTGGDLGMVFMADGKAFGFTSFSKQLSTLEKIFMQSDFVVNSNTQRLSKLLIMLTKSHDVRMLIARKMGHYYEGIKTTVYTSSPVSMKYRSVFNLDRRDEGKLMYSANFLDDSLKDLYKLWLKKYKK</sequence>
<dbReference type="RefSeq" id="WP_151849726.1">
    <property type="nucleotide sequence ID" value="NZ_JBCOYF010000023.1"/>
</dbReference>
<evidence type="ECO:0000313" key="3">
    <source>
        <dbReference type="EMBL" id="KAB3853203.1"/>
    </source>
</evidence>
<comment type="caution">
    <text evidence="3">The sequence shown here is derived from an EMBL/GenBank/DDBJ whole genome shotgun (WGS) entry which is preliminary data.</text>
</comment>
<feature type="domain" description="GNAT-like N-terminal" evidence="1">
    <location>
        <begin position="2"/>
        <end position="259"/>
    </location>
</feature>
<protein>
    <submittedName>
        <fullName evidence="3">Uncharacterized protein</fullName>
    </submittedName>
</protein>
<evidence type="ECO:0000259" key="2">
    <source>
        <dbReference type="Pfam" id="PF22559"/>
    </source>
</evidence>
<name>A0A6I0HF73_PHOVU</name>
<dbReference type="InterPro" id="IPR054341">
    <property type="entry name" value="GNAT-like_N"/>
</dbReference>
<dbReference type="Pfam" id="PF22559">
    <property type="entry name" value="GNAT-phage-like"/>
    <property type="match status" value="1"/>
</dbReference>